<dbReference type="STRING" id="7168.A0A182N238"/>
<dbReference type="PANTHER" id="PTHR47331:SF4">
    <property type="entry name" value="PEPTIDASE S1 DOMAIN-CONTAINING PROTEIN"/>
    <property type="match status" value="1"/>
</dbReference>
<proteinExistence type="predicted"/>
<accession>A0A182N238</accession>
<dbReference type="SUPFAM" id="SSF56672">
    <property type="entry name" value="DNA/RNA polymerases"/>
    <property type="match status" value="1"/>
</dbReference>
<dbReference type="AlphaFoldDB" id="A0A182N238"/>
<evidence type="ECO:0000313" key="2">
    <source>
        <dbReference type="Proteomes" id="UP000075884"/>
    </source>
</evidence>
<dbReference type="PANTHER" id="PTHR47331">
    <property type="entry name" value="PHD-TYPE DOMAIN-CONTAINING PROTEIN"/>
    <property type="match status" value="1"/>
</dbReference>
<evidence type="ECO:0008006" key="3">
    <source>
        <dbReference type="Google" id="ProtNLM"/>
    </source>
</evidence>
<dbReference type="InterPro" id="IPR043502">
    <property type="entry name" value="DNA/RNA_pol_sf"/>
</dbReference>
<dbReference type="InterPro" id="IPR005312">
    <property type="entry name" value="DUF1759"/>
</dbReference>
<reference evidence="1" key="2">
    <citation type="submission" date="2020-05" db="UniProtKB">
        <authorList>
            <consortium name="EnsemblMetazoa"/>
        </authorList>
    </citation>
    <scope>IDENTIFICATION</scope>
    <source>
        <strain evidence="1">WRAIR2</strain>
    </source>
</reference>
<dbReference type="Pfam" id="PF03564">
    <property type="entry name" value="DUF1759"/>
    <property type="match status" value="1"/>
</dbReference>
<reference evidence="2" key="1">
    <citation type="submission" date="2013-03" db="EMBL/GenBank/DDBJ databases">
        <title>The Genome Sequence of Anopheles dirus WRAIR2.</title>
        <authorList>
            <consortium name="The Broad Institute Genomics Platform"/>
            <person name="Neafsey D.E."/>
            <person name="Walton C."/>
            <person name="Walker B."/>
            <person name="Young S.K."/>
            <person name="Zeng Q."/>
            <person name="Gargeya S."/>
            <person name="Fitzgerald M."/>
            <person name="Haas B."/>
            <person name="Abouelleil A."/>
            <person name="Allen A.W."/>
            <person name="Alvarado L."/>
            <person name="Arachchi H.M."/>
            <person name="Berlin A.M."/>
            <person name="Chapman S.B."/>
            <person name="Gainer-Dewar J."/>
            <person name="Goldberg J."/>
            <person name="Griggs A."/>
            <person name="Gujja S."/>
            <person name="Hansen M."/>
            <person name="Howarth C."/>
            <person name="Imamovic A."/>
            <person name="Ireland A."/>
            <person name="Larimer J."/>
            <person name="McCowan C."/>
            <person name="Murphy C."/>
            <person name="Pearson M."/>
            <person name="Poon T.W."/>
            <person name="Priest M."/>
            <person name="Roberts A."/>
            <person name="Saif S."/>
            <person name="Shea T."/>
            <person name="Sisk P."/>
            <person name="Sykes S."/>
            <person name="Wortman J."/>
            <person name="Nusbaum C."/>
            <person name="Birren B."/>
        </authorList>
    </citation>
    <scope>NUCLEOTIDE SEQUENCE [LARGE SCALE GENOMIC DNA]</scope>
    <source>
        <strain evidence="2">WRAIR2</strain>
    </source>
</reference>
<dbReference type="EnsemblMetazoa" id="ADIR001696-RA">
    <property type="protein sequence ID" value="ADIR001696-PA"/>
    <property type="gene ID" value="ADIR001696"/>
</dbReference>
<organism evidence="1 2">
    <name type="scientific">Anopheles dirus</name>
    <dbReference type="NCBI Taxonomy" id="7168"/>
    <lineage>
        <taxon>Eukaryota</taxon>
        <taxon>Metazoa</taxon>
        <taxon>Ecdysozoa</taxon>
        <taxon>Arthropoda</taxon>
        <taxon>Hexapoda</taxon>
        <taxon>Insecta</taxon>
        <taxon>Pterygota</taxon>
        <taxon>Neoptera</taxon>
        <taxon>Endopterygota</taxon>
        <taxon>Diptera</taxon>
        <taxon>Nematocera</taxon>
        <taxon>Culicoidea</taxon>
        <taxon>Culicidae</taxon>
        <taxon>Anophelinae</taxon>
        <taxon>Anopheles</taxon>
    </lineage>
</organism>
<dbReference type="Pfam" id="PF05380">
    <property type="entry name" value="Peptidase_A17"/>
    <property type="match status" value="1"/>
</dbReference>
<keyword evidence="2" id="KW-1185">Reference proteome</keyword>
<sequence length="978" mass="110019">MKHAVVSRKLNQLHEEVQNTAPTISVSVQLRLLEELKNSQKNIMEQIIELLPEDVESDFENDDKFLSVYSTLATTLENKSSTNASATPITNVPPVHHLAIPMPTFDGTYEQWPKFKSMFSDIMKRTAESDAIKLYHLNKALVGKAVGILNASIMASNNFATAWNILEERYENPRLIVDKHIAGLLQLKPVPKESAKGLRELVEACRCHVDGLKFMKKPIDNTTSLIITHVVAACLDTETRKLWEQTLKQGEFPELEATLEFIYKQSEVLERCSRDRGEKFIKPKPANSNYTSSINNCAICNKEQHGVNKCSTFLAMPIKLRKQKIKELNRCFNCLGAGHSCLKCASKWRCVTCNGKHHSLLHESVNNPPAPSAVNVVASECQPSNSPASQIVLTASSKVKTTVLLSTVLLNVVDRFGNDHQARALLDSGAQSNFIAGRLDATSILMRFRTHQVALTADVAKMYRQVWVHPCDRTLQRILWRAAPNEPIEEYELKTVTYGTAAAPFLAVRSLQQTVEDHGSEFPMAATRSADFYVDDFVSGAESTSAAQQLQHQTEHLYAKGGFELRKWASNETAVLQCVDQQKLASSPYATSATEGFLATLGLIWDPVSDTLQFKIHAPYVVETVTKRRVLSCIARIYDPLGIVDPVKAMAKQFLQRIWTLQTDQQQPWGWDDELPPLLQGEWINFQNQLIHLQRLHIPRVAIAPTSTSRQFHFFCDASEKGYGACCYVRSQDPQGKITMQLFASKTKVTPIRSKHSIARLELCAAQLASLLYDRVKAAVDLQTPPTFWTDSTTVVHWLRASPNCWKPFVANRVSQVQHLTRGSVWRHIAGVDNPADLASRGCLSKDLLDNPLWWQGPSWMHLAEDKWPESRVSSSCESAVMEQRIFTVACAVIEKPHHEIFTLYSSFSKLRRIVAYWKYTGIGLTTQDLKEAEEVLCRLAQQDCFKTEIKVLRRQEAVPSSSKLKWLHPHLGIDGII</sequence>
<dbReference type="GO" id="GO:0071897">
    <property type="term" value="P:DNA biosynthetic process"/>
    <property type="evidence" value="ECO:0007669"/>
    <property type="project" value="UniProtKB-ARBA"/>
</dbReference>
<dbReference type="Proteomes" id="UP000075884">
    <property type="component" value="Unassembled WGS sequence"/>
</dbReference>
<dbReference type="VEuPathDB" id="VectorBase:ADIR001696"/>
<protein>
    <recommendedName>
        <fullName evidence="3">Peptidase aspartic putative domain-containing protein</fullName>
    </recommendedName>
</protein>
<name>A0A182N238_9DIPT</name>
<dbReference type="InterPro" id="IPR008042">
    <property type="entry name" value="Retrotrans_Pao"/>
</dbReference>
<evidence type="ECO:0000313" key="1">
    <source>
        <dbReference type="EnsemblMetazoa" id="ADIR001696-PA"/>
    </source>
</evidence>